<dbReference type="SUPFAM" id="SSF54427">
    <property type="entry name" value="NTF2-like"/>
    <property type="match status" value="1"/>
</dbReference>
<dbReference type="PANTHER" id="PTHR30173:SF36">
    <property type="entry name" value="ECF RNA POLYMERASE SIGMA FACTOR SIGJ"/>
    <property type="match status" value="1"/>
</dbReference>
<evidence type="ECO:0000313" key="2">
    <source>
        <dbReference type="Proteomes" id="UP000225108"/>
    </source>
</evidence>
<dbReference type="InterPro" id="IPR052704">
    <property type="entry name" value="ECF_Sigma-70_Domain"/>
</dbReference>
<dbReference type="Proteomes" id="UP000225108">
    <property type="component" value="Unassembled WGS sequence"/>
</dbReference>
<dbReference type="AlphaFoldDB" id="A0A2G3PRJ2"/>
<dbReference type="RefSeq" id="WP_099381504.1">
    <property type="nucleotide sequence ID" value="NZ_PEBD01000004.1"/>
</dbReference>
<sequence length="285" mass="29752">MSTATFERSDPQLLSVGYRLTGSVVAALGIAADGGSTSDPADRLVRTVRAALAALQAVAVRKQTYTGPWLPEPIVLEPDSFEDPLASAVAGDGARLATMVALESLSPTTRISYVLRDCFGTDAGQIAGALAISADKVNRLADKGAGLMADTLQPDSIEDHNEVVAQGVLALTLGDMESLAALAHPDLTYLADSNGVTRSATGPIVGSATVLRLLSTVMTRYGSEMTRHTRPVLINGEMGLLTDAGIREQSPLHRRVTALAVSGGKIVAVYDLSNPDKLTGTPLFR</sequence>
<proteinExistence type="predicted"/>
<organism evidence="1 2">
    <name type="scientific">Williamsia marianensis</name>
    <dbReference type="NCBI Taxonomy" id="85044"/>
    <lineage>
        <taxon>Bacteria</taxon>
        <taxon>Bacillati</taxon>
        <taxon>Actinomycetota</taxon>
        <taxon>Actinomycetes</taxon>
        <taxon>Mycobacteriales</taxon>
        <taxon>Nocardiaceae</taxon>
        <taxon>Williamsia</taxon>
    </lineage>
</organism>
<accession>A0A2G3PRJ2</accession>
<evidence type="ECO:0000313" key="1">
    <source>
        <dbReference type="EMBL" id="PHV68371.1"/>
    </source>
</evidence>
<reference evidence="1 2" key="1">
    <citation type="submission" date="2017-10" db="EMBL/GenBank/DDBJ databases">
        <title>The draft genome sequence of Williamsia sp. BULT 1.1 isolated from the semi-arid grassland soils from South Africa.</title>
        <authorList>
            <person name="Kabwe M.H."/>
            <person name="Govender N."/>
            <person name="Mutseka Lunga P."/>
            <person name="Vikram S."/>
            <person name="Makhalanyane T.P."/>
        </authorList>
    </citation>
    <scope>NUCLEOTIDE SEQUENCE [LARGE SCALE GENOMIC DNA]</scope>
    <source>
        <strain evidence="1 2">BULT 1.1</strain>
    </source>
</reference>
<dbReference type="InterPro" id="IPR032710">
    <property type="entry name" value="NTF2-like_dom_sf"/>
</dbReference>
<dbReference type="EMBL" id="PEBD01000004">
    <property type="protein sequence ID" value="PHV68371.1"/>
    <property type="molecule type" value="Genomic_DNA"/>
</dbReference>
<name>A0A2G3PRJ2_WILMA</name>
<gene>
    <name evidence="1" type="ORF">CSW57_03835</name>
</gene>
<dbReference type="PANTHER" id="PTHR30173">
    <property type="entry name" value="SIGMA 19 FACTOR"/>
    <property type="match status" value="1"/>
</dbReference>
<comment type="caution">
    <text evidence="1">The sequence shown here is derived from an EMBL/GenBank/DDBJ whole genome shotgun (WGS) entry which is preliminary data.</text>
</comment>
<dbReference type="GO" id="GO:0016987">
    <property type="term" value="F:sigma factor activity"/>
    <property type="evidence" value="ECO:0007669"/>
    <property type="project" value="TreeGrafter"/>
</dbReference>
<protein>
    <submittedName>
        <fullName evidence="1">RNA polymerase sigma factor SigJ</fullName>
    </submittedName>
</protein>